<evidence type="ECO:0000259" key="2">
    <source>
        <dbReference type="Pfam" id="PF05547"/>
    </source>
</evidence>
<feature type="signal peptide" evidence="1">
    <location>
        <begin position="1"/>
        <end position="23"/>
    </location>
</feature>
<dbReference type="InterPro" id="IPR008757">
    <property type="entry name" value="Peptidase_M6-like_domain"/>
</dbReference>
<dbReference type="NCBIfam" id="TIGR03296">
    <property type="entry name" value="M6dom_TIGR03296"/>
    <property type="match status" value="1"/>
</dbReference>
<keyword evidence="3" id="KW-0482">Metalloprotease</keyword>
<evidence type="ECO:0000313" key="4">
    <source>
        <dbReference type="Proteomes" id="UP000823772"/>
    </source>
</evidence>
<dbReference type="PANTHER" id="PTHR41775">
    <property type="entry name" value="SECRETED PROTEIN-RELATED"/>
    <property type="match status" value="1"/>
</dbReference>
<keyword evidence="3" id="KW-0378">Hydrolase</keyword>
<dbReference type="GO" id="GO:0008237">
    <property type="term" value="F:metallopeptidase activity"/>
    <property type="evidence" value="ECO:0007669"/>
    <property type="project" value="UniProtKB-KW"/>
</dbReference>
<evidence type="ECO:0000313" key="3">
    <source>
        <dbReference type="EMBL" id="MBO8481424.1"/>
    </source>
</evidence>
<dbReference type="Pfam" id="PF05547">
    <property type="entry name" value="Peptidase_M6"/>
    <property type="match status" value="1"/>
</dbReference>
<dbReference type="SUPFAM" id="SSF55486">
    <property type="entry name" value="Metalloproteases ('zincins'), catalytic domain"/>
    <property type="match status" value="1"/>
</dbReference>
<organism evidence="3 4">
    <name type="scientific">Candidatus Merdivivens faecigallinarum</name>
    <dbReference type="NCBI Taxonomy" id="2840871"/>
    <lineage>
        <taxon>Bacteria</taxon>
        <taxon>Pseudomonadati</taxon>
        <taxon>Bacteroidota</taxon>
        <taxon>Bacteroidia</taxon>
        <taxon>Bacteroidales</taxon>
        <taxon>Muribaculaceae</taxon>
        <taxon>Muribaculaceae incertae sedis</taxon>
        <taxon>Candidatus Merdivivens</taxon>
    </lineage>
</organism>
<reference evidence="3" key="1">
    <citation type="submission" date="2020-10" db="EMBL/GenBank/DDBJ databases">
        <authorList>
            <person name="Gilroy R."/>
        </authorList>
    </citation>
    <scope>NUCLEOTIDE SEQUENCE</scope>
    <source>
        <strain evidence="3">B3-2255</strain>
    </source>
</reference>
<protein>
    <submittedName>
        <fullName evidence="3">M6 family metalloprotease domain-containing protein</fullName>
    </submittedName>
</protein>
<comment type="caution">
    <text evidence="3">The sequence shown here is derived from an EMBL/GenBank/DDBJ whole genome shotgun (WGS) entry which is preliminary data.</text>
</comment>
<feature type="domain" description="Peptidase M6-like" evidence="2">
    <location>
        <begin position="163"/>
        <end position="380"/>
    </location>
</feature>
<dbReference type="PANTHER" id="PTHR41775:SF1">
    <property type="entry name" value="PEPTIDASE M6-LIKE DOMAIN-CONTAINING PROTEIN"/>
    <property type="match status" value="1"/>
</dbReference>
<dbReference type="EMBL" id="JADILY010000053">
    <property type="protein sequence ID" value="MBO8481424.1"/>
    <property type="molecule type" value="Genomic_DNA"/>
</dbReference>
<dbReference type="AlphaFoldDB" id="A0A9D9IZ38"/>
<proteinExistence type="predicted"/>
<dbReference type="GO" id="GO:0006508">
    <property type="term" value="P:proteolysis"/>
    <property type="evidence" value="ECO:0007669"/>
    <property type="project" value="InterPro"/>
</dbReference>
<accession>A0A9D9IZ38</accession>
<keyword evidence="1" id="KW-0732">Signal</keyword>
<keyword evidence="3" id="KW-0645">Protease</keyword>
<gene>
    <name evidence="3" type="ORF">IAC87_02625</name>
</gene>
<reference evidence="3" key="2">
    <citation type="journal article" date="2021" name="PeerJ">
        <title>Extensive microbial diversity within the chicken gut microbiome revealed by metagenomics and culture.</title>
        <authorList>
            <person name="Gilroy R."/>
            <person name="Ravi A."/>
            <person name="Getino M."/>
            <person name="Pursley I."/>
            <person name="Horton D.L."/>
            <person name="Alikhan N.F."/>
            <person name="Baker D."/>
            <person name="Gharbi K."/>
            <person name="Hall N."/>
            <person name="Watson M."/>
            <person name="Adriaenssens E.M."/>
            <person name="Foster-Nyarko E."/>
            <person name="Jarju S."/>
            <person name="Secka A."/>
            <person name="Antonio M."/>
            <person name="Oren A."/>
            <person name="Chaudhuri R.R."/>
            <person name="La Ragione R."/>
            <person name="Hildebrand F."/>
            <person name="Pallen M.J."/>
        </authorList>
    </citation>
    <scope>NUCLEOTIDE SEQUENCE</scope>
    <source>
        <strain evidence="3">B3-2255</strain>
    </source>
</reference>
<name>A0A9D9IZ38_9BACT</name>
<dbReference type="Proteomes" id="UP000823772">
    <property type="component" value="Unassembled WGS sequence"/>
</dbReference>
<feature type="chain" id="PRO_5038826451" evidence="1">
    <location>
        <begin position="24"/>
        <end position="727"/>
    </location>
</feature>
<evidence type="ECO:0000256" key="1">
    <source>
        <dbReference type="SAM" id="SignalP"/>
    </source>
</evidence>
<sequence length="727" mass="80966">MVKRLKILFFVLLSGLGTLHAGASPVRSGSTTITQPDGKCVTVRFTGDEFYKITTTEDGAAVTLCADGYLRYVIYENGKRTVTEYAVGGENTPKEIVAAARNIPYAQLQENARSKRRAYYDAVSIYERRRADMTPRAGTAGRGMVKAAVILVEFPDLAFTEGDKDRFNSLLNSEGYSENGADGSAKDYFKAQFGELADFQFDVYGPYTAKNGYAYYGGNDDSGNDKAPAELVAEACEGLDAEVDFSQYDSDGDGVCDFVFMFFAGNDEAQNPALYPDNIWSHAYVVDYYNPELYLDGVRISRYACTSELMVAGNGSRFTAIGTFCHEFSHILGLSDAYDTSYNYDGMATADALWGSTSIMDSGSYNNNGNTPPNYNAFEREMLEIASPRELSTGEQSLAPVNVSNEFIRIESDTENEYFIVECRKKEGWDAYIPASGMLVYHIDKSENDAGTSYNYGRPVTASERWLYNEVNSYPLHQCADLIEASYPADKNNPADIFFPGPMAITHCSSETHEDYVCWSGERVGYQLYGIRMSEDNVVFQLLDADALDLPTITKHSITVAGCNVMLSWETDKTDEEAVAFVNLSYKDGDTVSEQEAEGNTVSYMDLTVDTEYTVTIWYDKNGIEGEKYSIDFTTFEQNSDFPYIFINRSALVMGNTIKLELINLESSDCKIDWYLGDYIITVPDKFVIAFEGNRELSAIITYPDGRKERVATTINVPEAEEENDKK</sequence>